<dbReference type="RefSeq" id="WP_163227713.1">
    <property type="nucleotide sequence ID" value="NZ_VYSG01000002.1"/>
</dbReference>
<sequence length="407" mass="42805">MTHDLRRAITAAISLGLLVIGVLLGVLLAGDVTRGLIGAALVTVVILAVSILPVSVMTRLAGPVVLVAGSAAWPAVTLFLPAVAVPSVLAGMDLWRVRSRRTAGVLAMALPTVAALIGAVVATGPLPDITLDNTDGLVGWLVVMLTVAATGMTAVLAGLMARCDDYRAIVDIRREQLRRMHHQVAVVEEDRAQQVRHAQLQERTRIARDIHDSVGHLLTRAIMQAQAARVVMDAGDADAVHVGLVEQMGVTLDEAMTMVRRSVHDLNERGTDFADQIAEAAAGSPDDHFDIVLANGIHDAPPASVCHVLATTIRESLTNVRKHGPAVTRVTVTLRDLPTLWQLVVQDNGAVVPAGGPAVVACHDGAFDGIGIIGIEERVRMLDGSATCGPNGAGWRVFVGIPKPPET</sequence>
<protein>
    <recommendedName>
        <fullName evidence="2">histidine kinase</fullName>
        <ecNumber evidence="2">2.7.13.3</ecNumber>
    </recommendedName>
</protein>
<dbReference type="EC" id="2.7.13.3" evidence="2"/>
<keyword evidence="8" id="KW-0902">Two-component regulatory system</keyword>
<feature type="domain" description="Signal transduction histidine kinase subgroup 3 dimerisation and phosphoacceptor" evidence="10">
    <location>
        <begin position="202"/>
        <end position="269"/>
    </location>
</feature>
<dbReference type="AlphaFoldDB" id="A0A6I5NFJ5"/>
<dbReference type="GO" id="GO:0000155">
    <property type="term" value="F:phosphorelay sensor kinase activity"/>
    <property type="evidence" value="ECO:0007669"/>
    <property type="project" value="InterPro"/>
</dbReference>
<feature type="transmembrane region" description="Helical" evidence="9">
    <location>
        <begin position="6"/>
        <end position="29"/>
    </location>
</feature>
<keyword evidence="9" id="KW-0812">Transmembrane</keyword>
<reference evidence="11 12" key="1">
    <citation type="submission" date="2019-09" db="EMBL/GenBank/DDBJ databases">
        <title>Phylogenetic characterization of a novel taxon of the genus Bifidobacterium: Bifidobacterium choloepi sp. nov.</title>
        <authorList>
            <person name="Modesto M."/>
            <person name="Satti M."/>
        </authorList>
    </citation>
    <scope>NUCLEOTIDE SEQUENCE [LARGE SCALE GENOMIC DNA]</scope>
    <source>
        <strain evidence="11 12">BRDM6</strain>
    </source>
</reference>
<comment type="catalytic activity">
    <reaction evidence="1">
        <text>ATP + protein L-histidine = ADP + protein N-phospho-L-histidine.</text>
        <dbReference type="EC" id="2.7.13.3"/>
    </reaction>
</comment>
<evidence type="ECO:0000256" key="3">
    <source>
        <dbReference type="ARBA" id="ARBA00022553"/>
    </source>
</evidence>
<dbReference type="CDD" id="cd16917">
    <property type="entry name" value="HATPase_UhpB-NarQ-NarX-like"/>
    <property type="match status" value="1"/>
</dbReference>
<keyword evidence="9" id="KW-0472">Membrane</keyword>
<dbReference type="GO" id="GO:0016020">
    <property type="term" value="C:membrane"/>
    <property type="evidence" value="ECO:0007669"/>
    <property type="project" value="InterPro"/>
</dbReference>
<feature type="transmembrane region" description="Helical" evidence="9">
    <location>
        <begin position="103"/>
        <end position="125"/>
    </location>
</feature>
<dbReference type="Gene3D" id="1.20.5.1930">
    <property type="match status" value="1"/>
</dbReference>
<evidence type="ECO:0000256" key="8">
    <source>
        <dbReference type="ARBA" id="ARBA00023012"/>
    </source>
</evidence>
<keyword evidence="9" id="KW-1133">Transmembrane helix</keyword>
<organism evidence="11 12">
    <name type="scientific">Bifidobacterium choloepi</name>
    <dbReference type="NCBI Taxonomy" id="2614131"/>
    <lineage>
        <taxon>Bacteria</taxon>
        <taxon>Bacillati</taxon>
        <taxon>Actinomycetota</taxon>
        <taxon>Actinomycetes</taxon>
        <taxon>Bifidobacteriales</taxon>
        <taxon>Bifidobacteriaceae</taxon>
        <taxon>Bifidobacterium</taxon>
    </lineage>
</organism>
<evidence type="ECO:0000313" key="11">
    <source>
        <dbReference type="EMBL" id="NEG70114.1"/>
    </source>
</evidence>
<dbReference type="SUPFAM" id="SSF55874">
    <property type="entry name" value="ATPase domain of HSP90 chaperone/DNA topoisomerase II/histidine kinase"/>
    <property type="match status" value="1"/>
</dbReference>
<dbReference type="InterPro" id="IPR011712">
    <property type="entry name" value="Sig_transdc_His_kin_sub3_dim/P"/>
</dbReference>
<evidence type="ECO:0000256" key="5">
    <source>
        <dbReference type="ARBA" id="ARBA00022741"/>
    </source>
</evidence>
<evidence type="ECO:0000313" key="12">
    <source>
        <dbReference type="Proteomes" id="UP000469292"/>
    </source>
</evidence>
<dbReference type="Gene3D" id="3.30.565.10">
    <property type="entry name" value="Histidine kinase-like ATPase, C-terminal domain"/>
    <property type="match status" value="1"/>
</dbReference>
<feature type="transmembrane region" description="Helical" evidence="9">
    <location>
        <begin position="64"/>
        <end position="91"/>
    </location>
</feature>
<dbReference type="PANTHER" id="PTHR24421">
    <property type="entry name" value="NITRATE/NITRITE SENSOR PROTEIN NARX-RELATED"/>
    <property type="match status" value="1"/>
</dbReference>
<dbReference type="InterPro" id="IPR036890">
    <property type="entry name" value="HATPase_C_sf"/>
</dbReference>
<dbReference type="GO" id="GO:0005524">
    <property type="term" value="F:ATP binding"/>
    <property type="evidence" value="ECO:0007669"/>
    <property type="project" value="UniProtKB-KW"/>
</dbReference>
<evidence type="ECO:0000256" key="1">
    <source>
        <dbReference type="ARBA" id="ARBA00000085"/>
    </source>
</evidence>
<keyword evidence="12" id="KW-1185">Reference proteome</keyword>
<evidence type="ECO:0000256" key="4">
    <source>
        <dbReference type="ARBA" id="ARBA00022679"/>
    </source>
</evidence>
<keyword evidence="6 11" id="KW-0418">Kinase</keyword>
<dbReference type="EMBL" id="VYSG01000002">
    <property type="protein sequence ID" value="NEG70114.1"/>
    <property type="molecule type" value="Genomic_DNA"/>
</dbReference>
<evidence type="ECO:0000256" key="7">
    <source>
        <dbReference type="ARBA" id="ARBA00022840"/>
    </source>
</evidence>
<gene>
    <name evidence="11" type="ORF">F6S87_05820</name>
</gene>
<evidence type="ECO:0000256" key="6">
    <source>
        <dbReference type="ARBA" id="ARBA00022777"/>
    </source>
</evidence>
<proteinExistence type="predicted"/>
<comment type="caution">
    <text evidence="11">The sequence shown here is derived from an EMBL/GenBank/DDBJ whole genome shotgun (WGS) entry which is preliminary data.</text>
</comment>
<dbReference type="InterPro" id="IPR050482">
    <property type="entry name" value="Sensor_HK_TwoCompSys"/>
</dbReference>
<name>A0A6I5NFJ5_9BIFI</name>
<dbReference type="GO" id="GO:0046983">
    <property type="term" value="F:protein dimerization activity"/>
    <property type="evidence" value="ECO:0007669"/>
    <property type="project" value="InterPro"/>
</dbReference>
<dbReference type="Pfam" id="PF07730">
    <property type="entry name" value="HisKA_3"/>
    <property type="match status" value="1"/>
</dbReference>
<feature type="transmembrane region" description="Helical" evidence="9">
    <location>
        <begin position="137"/>
        <end position="159"/>
    </location>
</feature>
<accession>A0A6I5NFJ5</accession>
<keyword evidence="5" id="KW-0547">Nucleotide-binding</keyword>
<keyword evidence="4" id="KW-0808">Transferase</keyword>
<evidence type="ECO:0000259" key="10">
    <source>
        <dbReference type="Pfam" id="PF07730"/>
    </source>
</evidence>
<evidence type="ECO:0000256" key="2">
    <source>
        <dbReference type="ARBA" id="ARBA00012438"/>
    </source>
</evidence>
<keyword evidence="3" id="KW-0597">Phosphoprotein</keyword>
<evidence type="ECO:0000256" key="9">
    <source>
        <dbReference type="SAM" id="Phobius"/>
    </source>
</evidence>
<dbReference type="Proteomes" id="UP000469292">
    <property type="component" value="Unassembled WGS sequence"/>
</dbReference>
<keyword evidence="7" id="KW-0067">ATP-binding</keyword>
<feature type="transmembrane region" description="Helical" evidence="9">
    <location>
        <begin position="36"/>
        <end position="58"/>
    </location>
</feature>
<dbReference type="PANTHER" id="PTHR24421:SF10">
    <property type="entry name" value="NITRATE_NITRITE SENSOR PROTEIN NARQ"/>
    <property type="match status" value="1"/>
</dbReference>